<evidence type="ECO:0000256" key="1">
    <source>
        <dbReference type="SAM" id="MobiDB-lite"/>
    </source>
</evidence>
<reference evidence="2" key="1">
    <citation type="journal article" date="2014" name="Int. J. Syst. Evol. Microbiol.">
        <title>Complete genome sequence of Corynebacterium casei LMG S-19264T (=DSM 44701T), isolated from a smear-ripened cheese.</title>
        <authorList>
            <consortium name="US DOE Joint Genome Institute (JGI-PGF)"/>
            <person name="Walter F."/>
            <person name="Albersmeier A."/>
            <person name="Kalinowski J."/>
            <person name="Ruckert C."/>
        </authorList>
    </citation>
    <scope>NUCLEOTIDE SEQUENCE</scope>
    <source>
        <strain evidence="2">CGMCC 1.6293</strain>
    </source>
</reference>
<reference evidence="2" key="2">
    <citation type="submission" date="2020-09" db="EMBL/GenBank/DDBJ databases">
        <authorList>
            <person name="Sun Q."/>
            <person name="Zhou Y."/>
        </authorList>
    </citation>
    <scope>NUCLEOTIDE SEQUENCE</scope>
    <source>
        <strain evidence="2">CGMCC 1.6293</strain>
    </source>
</reference>
<name>A0A917SK45_9RHOB</name>
<evidence type="ECO:0000313" key="2">
    <source>
        <dbReference type="EMBL" id="GGL83359.1"/>
    </source>
</evidence>
<feature type="region of interest" description="Disordered" evidence="1">
    <location>
        <begin position="1"/>
        <end position="71"/>
    </location>
</feature>
<gene>
    <name evidence="2" type="ORF">GCM10011534_01720</name>
</gene>
<proteinExistence type="predicted"/>
<dbReference type="EMBL" id="BMLF01000001">
    <property type="protein sequence ID" value="GGL83359.1"/>
    <property type="molecule type" value="Genomic_DNA"/>
</dbReference>
<dbReference type="Proteomes" id="UP000649829">
    <property type="component" value="Unassembled WGS sequence"/>
</dbReference>
<protein>
    <submittedName>
        <fullName evidence="2">Uncharacterized protein</fullName>
    </submittedName>
</protein>
<organism evidence="2 3">
    <name type="scientific">Pseudooceanicola nanhaiensis</name>
    <dbReference type="NCBI Taxonomy" id="375761"/>
    <lineage>
        <taxon>Bacteria</taxon>
        <taxon>Pseudomonadati</taxon>
        <taxon>Pseudomonadota</taxon>
        <taxon>Alphaproteobacteria</taxon>
        <taxon>Rhodobacterales</taxon>
        <taxon>Paracoccaceae</taxon>
        <taxon>Pseudooceanicola</taxon>
    </lineage>
</organism>
<dbReference type="AlphaFoldDB" id="A0A917SK45"/>
<accession>A0A917SK45</accession>
<evidence type="ECO:0000313" key="3">
    <source>
        <dbReference type="Proteomes" id="UP000649829"/>
    </source>
</evidence>
<feature type="compositionally biased region" description="Low complexity" evidence="1">
    <location>
        <begin position="50"/>
        <end position="61"/>
    </location>
</feature>
<keyword evidence="3" id="KW-1185">Reference proteome</keyword>
<comment type="caution">
    <text evidence="2">The sequence shown here is derived from an EMBL/GenBank/DDBJ whole genome shotgun (WGS) entry which is preliminary data.</text>
</comment>
<sequence length="71" mass="7484">MKAERSDGGFDDHDVHPRILRPQGPGGKRESAPRTRSAGRGGPGRRKFQGAGAPEGRGAPAQFCQDLISSS</sequence>
<feature type="compositionally biased region" description="Basic and acidic residues" evidence="1">
    <location>
        <begin position="1"/>
        <end position="17"/>
    </location>
</feature>